<dbReference type="GO" id="GO:0005524">
    <property type="term" value="F:ATP binding"/>
    <property type="evidence" value="ECO:0007669"/>
    <property type="project" value="TreeGrafter"/>
</dbReference>
<dbReference type="SUPFAM" id="SSF52540">
    <property type="entry name" value="P-loop containing nucleoside triphosphate hydrolases"/>
    <property type="match status" value="1"/>
</dbReference>
<evidence type="ECO:0000313" key="3">
    <source>
        <dbReference type="Proteomes" id="UP000567099"/>
    </source>
</evidence>
<dbReference type="PANTHER" id="PTHR43384:SF3">
    <property type="entry name" value="AAA+ ATPASE DOMAIN-CONTAINING PROTEIN"/>
    <property type="match status" value="1"/>
</dbReference>
<evidence type="ECO:0000313" key="2">
    <source>
        <dbReference type="EMBL" id="MBA2864374.1"/>
    </source>
</evidence>
<dbReference type="AlphaFoldDB" id="A0A7J9PNN0"/>
<evidence type="ECO:0000259" key="1">
    <source>
        <dbReference type="Pfam" id="PF01656"/>
    </source>
</evidence>
<dbReference type="InterPro" id="IPR027417">
    <property type="entry name" value="P-loop_NTPase"/>
</dbReference>
<dbReference type="InterPro" id="IPR014433">
    <property type="entry name" value="CooC"/>
</dbReference>
<dbReference type="Gene3D" id="3.40.50.300">
    <property type="entry name" value="P-loop containing nucleotide triphosphate hydrolases"/>
    <property type="match status" value="1"/>
</dbReference>
<name>A0A7J9PNN0_METMI</name>
<organism evidence="2 3">
    <name type="scientific">Methanococcus maripaludis</name>
    <name type="common">Methanococcus deltae</name>
    <dbReference type="NCBI Taxonomy" id="39152"/>
    <lineage>
        <taxon>Archaea</taxon>
        <taxon>Methanobacteriati</taxon>
        <taxon>Methanobacteriota</taxon>
        <taxon>Methanomada group</taxon>
        <taxon>Methanococci</taxon>
        <taxon>Methanococcales</taxon>
        <taxon>Methanococcaceae</taxon>
        <taxon>Methanococcus</taxon>
    </lineage>
</organism>
<dbReference type="Pfam" id="PF01656">
    <property type="entry name" value="CbiA"/>
    <property type="match status" value="1"/>
</dbReference>
<sequence length="259" mass="27989">MPKMVICGRGGCGKSTLITLMAQKIEEQGKKVLIVDSDESNLGLSIMVGTGPAEKTLMDYMGGRPVVGAKLRARIKKEGDEKVPLFQKSSLDELSSEFVSWNGKKGFMQIGKIEHSHEGCACPMGAIARDFLTNLTVNDNEWVLVDTEAGVEHFGRGIVGGVDSVVMVVDPSNDAVLLSEKISGLSKEAGKPFGVILNRVDDETKTILEDALSKKNIPILGVIPYSITMARENLKGNRLDNNMIEGDVGEILNKVESQQ</sequence>
<dbReference type="InterPro" id="IPR050625">
    <property type="entry name" value="ParA/MinD_ATPase"/>
</dbReference>
<dbReference type="PIRSF" id="PIRSF005647">
    <property type="entry name" value="CooC"/>
    <property type="match status" value="1"/>
</dbReference>
<dbReference type="Proteomes" id="UP000567099">
    <property type="component" value="Unassembled WGS sequence"/>
</dbReference>
<accession>A0A7J9PNN0</accession>
<dbReference type="PANTHER" id="PTHR43384">
    <property type="entry name" value="SEPTUM SITE-DETERMINING PROTEIN MIND HOMOLOG, CHLOROPLASTIC-RELATED"/>
    <property type="match status" value="1"/>
</dbReference>
<protein>
    <submittedName>
        <fullName evidence="2">CO dehydrogenase maturation factor</fullName>
    </submittedName>
</protein>
<proteinExistence type="predicted"/>
<dbReference type="InterPro" id="IPR002586">
    <property type="entry name" value="CobQ/CobB/MinD/ParA_Nub-bd_dom"/>
</dbReference>
<feature type="domain" description="CobQ/CobB/MinD/ParA nucleotide binding" evidence="1">
    <location>
        <begin position="4"/>
        <end position="236"/>
    </location>
</feature>
<dbReference type="GO" id="GO:0051782">
    <property type="term" value="P:negative regulation of cell division"/>
    <property type="evidence" value="ECO:0007669"/>
    <property type="project" value="TreeGrafter"/>
</dbReference>
<dbReference type="GO" id="GO:0005829">
    <property type="term" value="C:cytosol"/>
    <property type="evidence" value="ECO:0007669"/>
    <property type="project" value="TreeGrafter"/>
</dbReference>
<dbReference type="GO" id="GO:0016887">
    <property type="term" value="F:ATP hydrolysis activity"/>
    <property type="evidence" value="ECO:0007669"/>
    <property type="project" value="TreeGrafter"/>
</dbReference>
<comment type="caution">
    <text evidence="2">The sequence shown here is derived from an EMBL/GenBank/DDBJ whole genome shotgun (WGS) entry which is preliminary data.</text>
</comment>
<dbReference type="RefSeq" id="WP_181505127.1">
    <property type="nucleotide sequence ID" value="NZ_JACDUO010000001.1"/>
</dbReference>
<dbReference type="EMBL" id="JACDUO010000001">
    <property type="protein sequence ID" value="MBA2864374.1"/>
    <property type="molecule type" value="Genomic_DNA"/>
</dbReference>
<dbReference type="GO" id="GO:0009898">
    <property type="term" value="C:cytoplasmic side of plasma membrane"/>
    <property type="evidence" value="ECO:0007669"/>
    <property type="project" value="TreeGrafter"/>
</dbReference>
<gene>
    <name evidence="2" type="ORF">HNP94_001374</name>
</gene>
<reference evidence="2 3" key="1">
    <citation type="submission" date="2020-07" db="EMBL/GenBank/DDBJ databases">
        <title>Genomic Encyclopedia of Type Strains, Phase IV (KMG-V): Genome sequencing to study the core and pangenomes of soil and plant-associated prokaryotes.</title>
        <authorList>
            <person name="Whitman W."/>
        </authorList>
    </citation>
    <scope>NUCLEOTIDE SEQUENCE [LARGE SCALE GENOMIC DNA]</scope>
    <source>
        <strain evidence="2 3">C13</strain>
    </source>
</reference>